<protein>
    <submittedName>
        <fullName evidence="2">Uncharacterized protein</fullName>
    </submittedName>
</protein>
<keyword evidence="1" id="KW-0732">Signal</keyword>
<keyword evidence="3" id="KW-1185">Reference proteome</keyword>
<dbReference type="Proteomes" id="UP000647416">
    <property type="component" value="Unassembled WGS sequence"/>
</dbReference>
<gene>
    <name evidence="2" type="ORF">H8706_00235</name>
</gene>
<name>A0A926ILS4_9FIRM</name>
<feature type="chain" id="PRO_5037726044" evidence="1">
    <location>
        <begin position="26"/>
        <end position="353"/>
    </location>
</feature>
<reference evidence="2" key="1">
    <citation type="submission" date="2020-08" db="EMBL/GenBank/DDBJ databases">
        <title>Genome public.</title>
        <authorList>
            <person name="Liu C."/>
            <person name="Sun Q."/>
        </authorList>
    </citation>
    <scope>NUCLEOTIDE SEQUENCE</scope>
    <source>
        <strain evidence="2">NSJ-50</strain>
    </source>
</reference>
<feature type="signal peptide" evidence="1">
    <location>
        <begin position="1"/>
        <end position="25"/>
    </location>
</feature>
<proteinExistence type="predicted"/>
<organism evidence="2 3">
    <name type="scientific">Qingrenia yutianensis</name>
    <dbReference type="NCBI Taxonomy" id="2763676"/>
    <lineage>
        <taxon>Bacteria</taxon>
        <taxon>Bacillati</taxon>
        <taxon>Bacillota</taxon>
        <taxon>Clostridia</taxon>
        <taxon>Eubacteriales</taxon>
        <taxon>Oscillospiraceae</taxon>
        <taxon>Qingrenia</taxon>
    </lineage>
</organism>
<dbReference type="RefSeq" id="WP_262431027.1">
    <property type="nucleotide sequence ID" value="NZ_JACRTE010000001.1"/>
</dbReference>
<evidence type="ECO:0000313" key="3">
    <source>
        <dbReference type="Proteomes" id="UP000647416"/>
    </source>
</evidence>
<sequence length="353" mass="39449">MRKFIRILCTVLTVVIAFSSVSALAAQGYVGEDYVKGNSKGNNSATVSFYIQINGEQLDTNGNISGRNSKFYTGVIDKSGLKNSLSANYSIAIGNGITEADVLSNVSSVPQDKKVFDKVAKQYKEKDAYLKSSNGKVIPWSRLTDVYYKVQWYVLKNEDDGWHVDGVIIERETDKEISVVVPEDKAERATCVEYDVKKGLFTPGTMGVKANRPHSVWEGDNDKLVMDGFHDVWYTVLDESTFKENSCVVPQKLMDAATAVAKLAGARLSELDIQLQKQFGRIDSQAYKQEYISRNGKKTLYVTPYITERLASKYDVSKDDYIWLAEGDSQGNIVKVYVMDRNSANIDNMFDGE</sequence>
<evidence type="ECO:0000313" key="2">
    <source>
        <dbReference type="EMBL" id="MBC8595302.1"/>
    </source>
</evidence>
<accession>A0A926ILS4</accession>
<dbReference type="EMBL" id="JACRTE010000001">
    <property type="protein sequence ID" value="MBC8595302.1"/>
    <property type="molecule type" value="Genomic_DNA"/>
</dbReference>
<evidence type="ECO:0000256" key="1">
    <source>
        <dbReference type="SAM" id="SignalP"/>
    </source>
</evidence>
<comment type="caution">
    <text evidence="2">The sequence shown here is derived from an EMBL/GenBank/DDBJ whole genome shotgun (WGS) entry which is preliminary data.</text>
</comment>
<dbReference type="AlphaFoldDB" id="A0A926ILS4"/>